<evidence type="ECO:0000256" key="9">
    <source>
        <dbReference type="ARBA" id="ARBA00022840"/>
    </source>
</evidence>
<evidence type="ECO:0000256" key="4">
    <source>
        <dbReference type="ARBA" id="ARBA00022490"/>
    </source>
</evidence>
<dbReference type="Gene3D" id="3.40.50.620">
    <property type="entry name" value="HUPs"/>
    <property type="match status" value="1"/>
</dbReference>
<protein>
    <recommendedName>
        <fullName evidence="13">Cysteine--tRNA ligase</fullName>
        <ecNumber evidence="13">6.1.1.16</ecNumber>
    </recommendedName>
    <alternativeName>
        <fullName evidence="13">Cysteinyl-tRNA synthetase</fullName>
        <shortName evidence="13">CysRS</shortName>
    </alternativeName>
</protein>
<dbReference type="PANTHER" id="PTHR10890:SF3">
    <property type="entry name" value="CYSTEINE--TRNA LIGASE, CYTOPLASMIC"/>
    <property type="match status" value="1"/>
</dbReference>
<evidence type="ECO:0000313" key="17">
    <source>
        <dbReference type="Proteomes" id="UP001215956"/>
    </source>
</evidence>
<dbReference type="InterPro" id="IPR015803">
    <property type="entry name" value="Cys-tRNA-ligase"/>
</dbReference>
<evidence type="ECO:0000259" key="15">
    <source>
        <dbReference type="SMART" id="SM00840"/>
    </source>
</evidence>
<dbReference type="InterPro" id="IPR014729">
    <property type="entry name" value="Rossmann-like_a/b/a_fold"/>
</dbReference>
<dbReference type="Proteomes" id="UP001215956">
    <property type="component" value="Unassembled WGS sequence"/>
</dbReference>
<accession>A0ABT5XEL5</accession>
<dbReference type="InterPro" id="IPR024909">
    <property type="entry name" value="Cys-tRNA/MSH_ligase"/>
</dbReference>
<feature type="short sequence motif" description="'KMSKS' region" evidence="13">
    <location>
        <begin position="265"/>
        <end position="269"/>
    </location>
</feature>
<keyword evidence="8" id="KW-0862">Zinc</keyword>
<evidence type="ECO:0000256" key="8">
    <source>
        <dbReference type="ARBA" id="ARBA00022833"/>
    </source>
</evidence>
<comment type="subcellular location">
    <subcellularLocation>
        <location evidence="2 13">Cytoplasm</location>
    </subcellularLocation>
</comment>
<dbReference type="NCBIfam" id="TIGR00435">
    <property type="entry name" value="cysS"/>
    <property type="match status" value="1"/>
</dbReference>
<keyword evidence="5 13" id="KW-0436">Ligase</keyword>
<dbReference type="Gene3D" id="1.20.120.1910">
    <property type="entry name" value="Cysteine-tRNA ligase, C-terminal anti-codon recognition domain"/>
    <property type="match status" value="1"/>
</dbReference>
<dbReference type="InterPro" id="IPR015273">
    <property type="entry name" value="Cys-tRNA-synt_Ia_DALR"/>
</dbReference>
<dbReference type="PRINTS" id="PR00983">
    <property type="entry name" value="TRNASYNTHCYS"/>
</dbReference>
<comment type="caution">
    <text evidence="16">The sequence shown here is derived from an EMBL/GenBank/DDBJ whole genome shotgun (WGS) entry which is preliminary data.</text>
</comment>
<evidence type="ECO:0000256" key="12">
    <source>
        <dbReference type="ARBA" id="ARBA00047398"/>
    </source>
</evidence>
<dbReference type="SMART" id="SM00840">
    <property type="entry name" value="DALR_2"/>
    <property type="match status" value="1"/>
</dbReference>
<comment type="similarity">
    <text evidence="3 13">Belongs to the class-I aminoacyl-tRNA synthetase family.</text>
</comment>
<evidence type="ECO:0000256" key="10">
    <source>
        <dbReference type="ARBA" id="ARBA00022917"/>
    </source>
</evidence>
<comment type="cofactor">
    <cofactor evidence="1">
        <name>Zn(2+)</name>
        <dbReference type="ChEBI" id="CHEBI:29105"/>
    </cofactor>
</comment>
<gene>
    <name evidence="13 16" type="primary">cysS</name>
    <name evidence="16" type="ORF">P0O24_06055</name>
</gene>
<dbReference type="SUPFAM" id="SSF47323">
    <property type="entry name" value="Anticodon-binding domain of a subclass of class I aminoacyl-tRNA synthetases"/>
    <property type="match status" value="1"/>
</dbReference>
<dbReference type="PANTHER" id="PTHR10890">
    <property type="entry name" value="CYSTEINYL-TRNA SYNTHETASE"/>
    <property type="match status" value="1"/>
</dbReference>
<comment type="caution">
    <text evidence="13">Lacks conserved residue(s) required for the propagation of feature annotation.</text>
</comment>
<keyword evidence="7 13" id="KW-0547">Nucleotide-binding</keyword>
<feature type="region of interest" description="Disordered" evidence="14">
    <location>
        <begin position="157"/>
        <end position="177"/>
    </location>
</feature>
<keyword evidence="10 13" id="KW-0648">Protein biosynthesis</keyword>
<dbReference type="InterPro" id="IPR009080">
    <property type="entry name" value="tRNAsynth_Ia_anticodon-bd"/>
</dbReference>
<comment type="catalytic activity">
    <reaction evidence="12 13">
        <text>tRNA(Cys) + L-cysteine + ATP = L-cysteinyl-tRNA(Cys) + AMP + diphosphate</text>
        <dbReference type="Rhea" id="RHEA:17773"/>
        <dbReference type="Rhea" id="RHEA-COMP:9661"/>
        <dbReference type="Rhea" id="RHEA-COMP:9679"/>
        <dbReference type="ChEBI" id="CHEBI:30616"/>
        <dbReference type="ChEBI" id="CHEBI:33019"/>
        <dbReference type="ChEBI" id="CHEBI:35235"/>
        <dbReference type="ChEBI" id="CHEBI:78442"/>
        <dbReference type="ChEBI" id="CHEBI:78517"/>
        <dbReference type="ChEBI" id="CHEBI:456215"/>
        <dbReference type="EC" id="6.1.1.16"/>
    </reaction>
</comment>
<keyword evidence="4 13" id="KW-0963">Cytoplasm</keyword>
<name>A0ABT5XEL5_9EURY</name>
<evidence type="ECO:0000256" key="3">
    <source>
        <dbReference type="ARBA" id="ARBA00005594"/>
    </source>
</evidence>
<keyword evidence="17" id="KW-1185">Reference proteome</keyword>
<dbReference type="SUPFAM" id="SSF52374">
    <property type="entry name" value="Nucleotidylyl transferase"/>
    <property type="match status" value="1"/>
</dbReference>
<evidence type="ECO:0000256" key="6">
    <source>
        <dbReference type="ARBA" id="ARBA00022723"/>
    </source>
</evidence>
<sequence>MIVSNTMTGEKEALRPLHGGRINIFVCGPTVYDDAHIGHARTYIAFDVVARYLKARGYSVFYLQNITDVDDKIIERAKKLGVDPAALARRFERRYLEDMKALGVENVNLYARATEHIPEIISQIERLMAKGFAYETESGVYFDESKFEEFGKLSHKSMEDPDRHRIEPDPTKRNRGDFTLWKKRSGEEGISWQSPWGEGRPGWHIEDTAITEAYFGPQYDIHGGALDLIFPHHEAEIAQMESVSGKAPMVRCWMHTGFLNVKGEKMSKSLGNFITIRELLKTWEPDVFRLAVLSAHYRTPIDFSEGVLDQSRRSLERIRQLVSTIDQRLKGEADDLPAPKEDEGLERARTEFFEAMDDDFNTPNALRVVFGLVRDLNRRMDEGDLSIEGIRAAGEMLAEFGEVLGLDLYAEGSREEDDKLRDGLLALLQEVRQRLREKREWELADEIRERLLDLDIVLEDKNQGTNRDRDRG</sequence>
<proteinExistence type="inferred from homology"/>
<dbReference type="Pfam" id="PF09190">
    <property type="entry name" value="DALR_2"/>
    <property type="match status" value="1"/>
</dbReference>
<dbReference type="InterPro" id="IPR032678">
    <property type="entry name" value="tRNA-synt_1_cat_dom"/>
</dbReference>
<reference evidence="16 17" key="1">
    <citation type="submission" date="2023-03" db="EMBL/GenBank/DDBJ databases">
        <title>Whole genome sequencing of Methanotrichaceae archaeon M04Ac.</title>
        <authorList>
            <person name="Khomyakova M.A."/>
            <person name="Merkel A.Y."/>
            <person name="Slobodkin A.I."/>
        </authorList>
    </citation>
    <scope>NUCLEOTIDE SEQUENCE [LARGE SCALE GENOMIC DNA]</scope>
    <source>
        <strain evidence="16 17">M04Ac</strain>
    </source>
</reference>
<dbReference type="EC" id="6.1.1.16" evidence="13"/>
<feature type="compositionally biased region" description="Basic and acidic residues" evidence="14">
    <location>
        <begin position="157"/>
        <end position="176"/>
    </location>
</feature>
<keyword evidence="6" id="KW-0479">Metal-binding</keyword>
<evidence type="ECO:0000256" key="13">
    <source>
        <dbReference type="HAMAP-Rule" id="MF_00041"/>
    </source>
</evidence>
<evidence type="ECO:0000256" key="7">
    <source>
        <dbReference type="ARBA" id="ARBA00022741"/>
    </source>
</evidence>
<dbReference type="CDD" id="cd00672">
    <property type="entry name" value="CysRS_core"/>
    <property type="match status" value="1"/>
</dbReference>
<organism evidence="16 17">
    <name type="scientific">Candidatus Methanocrinis alkalitolerans</name>
    <dbReference type="NCBI Taxonomy" id="3033395"/>
    <lineage>
        <taxon>Archaea</taxon>
        <taxon>Methanobacteriati</taxon>
        <taxon>Methanobacteriota</taxon>
        <taxon>Stenosarchaea group</taxon>
        <taxon>Methanomicrobia</taxon>
        <taxon>Methanotrichales</taxon>
        <taxon>Methanotrichaceae</taxon>
        <taxon>Methanocrinis</taxon>
    </lineage>
</organism>
<keyword evidence="11 13" id="KW-0030">Aminoacyl-tRNA synthetase</keyword>
<keyword evidence="9 13" id="KW-0067">ATP-binding</keyword>
<evidence type="ECO:0000256" key="5">
    <source>
        <dbReference type="ARBA" id="ARBA00022598"/>
    </source>
</evidence>
<evidence type="ECO:0000256" key="1">
    <source>
        <dbReference type="ARBA" id="ARBA00001947"/>
    </source>
</evidence>
<feature type="short sequence motif" description="'HIGH' region" evidence="13">
    <location>
        <begin position="29"/>
        <end position="39"/>
    </location>
</feature>
<feature type="domain" description="Cysteinyl-tRNA synthetase class Ia DALR" evidence="15">
    <location>
        <begin position="351"/>
        <end position="410"/>
    </location>
</feature>
<dbReference type="RefSeq" id="WP_316968850.1">
    <property type="nucleotide sequence ID" value="NZ_JARFPL010000014.1"/>
</dbReference>
<dbReference type="GO" id="GO:0004817">
    <property type="term" value="F:cysteine-tRNA ligase activity"/>
    <property type="evidence" value="ECO:0007669"/>
    <property type="project" value="UniProtKB-EC"/>
</dbReference>
<feature type="binding site" evidence="13">
    <location>
        <position position="268"/>
    </location>
    <ligand>
        <name>ATP</name>
        <dbReference type="ChEBI" id="CHEBI:30616"/>
    </ligand>
</feature>
<dbReference type="HAMAP" id="MF_00041">
    <property type="entry name" value="Cys_tRNA_synth"/>
    <property type="match status" value="1"/>
</dbReference>
<evidence type="ECO:0000256" key="2">
    <source>
        <dbReference type="ARBA" id="ARBA00004496"/>
    </source>
</evidence>
<dbReference type="EMBL" id="JARFPL010000014">
    <property type="protein sequence ID" value="MDF0593144.1"/>
    <property type="molecule type" value="Genomic_DNA"/>
</dbReference>
<evidence type="ECO:0000256" key="14">
    <source>
        <dbReference type="SAM" id="MobiDB-lite"/>
    </source>
</evidence>
<evidence type="ECO:0000313" key="16">
    <source>
        <dbReference type="EMBL" id="MDF0593144.1"/>
    </source>
</evidence>
<evidence type="ECO:0000256" key="11">
    <source>
        <dbReference type="ARBA" id="ARBA00023146"/>
    </source>
</evidence>
<dbReference type="Pfam" id="PF01406">
    <property type="entry name" value="tRNA-synt_1e"/>
    <property type="match status" value="1"/>
</dbReference>